<keyword evidence="1" id="KW-1133">Transmembrane helix</keyword>
<dbReference type="SMART" id="SM00304">
    <property type="entry name" value="HAMP"/>
    <property type="match status" value="1"/>
</dbReference>
<dbReference type="GO" id="GO:0016020">
    <property type="term" value="C:membrane"/>
    <property type="evidence" value="ECO:0007669"/>
    <property type="project" value="InterPro"/>
</dbReference>
<keyword evidence="1" id="KW-0472">Membrane</keyword>
<feature type="transmembrane region" description="Helical" evidence="1">
    <location>
        <begin position="21"/>
        <end position="44"/>
    </location>
</feature>
<reference evidence="3 4" key="1">
    <citation type="submission" date="2013-11" db="EMBL/GenBank/DDBJ databases">
        <title>Metagenomic analysis of a methanogenic consortium involved in long chain n-alkane degradation.</title>
        <authorList>
            <person name="Davidova I.A."/>
            <person name="Callaghan A.V."/>
            <person name="Wawrik B."/>
            <person name="Pruitt S."/>
            <person name="Marks C."/>
            <person name="Duncan K.E."/>
            <person name="Suflita J.M."/>
        </authorList>
    </citation>
    <scope>NUCLEOTIDE SEQUENCE [LARGE SCALE GENOMIC DNA]</scope>
    <source>
        <strain evidence="3 4">SPR</strain>
    </source>
</reference>
<dbReference type="STRING" id="1429043.X474_11260"/>
<dbReference type="AlphaFoldDB" id="A0A0D2HTM7"/>
<dbReference type="InParanoid" id="A0A0D2HTM7"/>
<evidence type="ECO:0000256" key="1">
    <source>
        <dbReference type="SAM" id="Phobius"/>
    </source>
</evidence>
<feature type="transmembrane region" description="Helical" evidence="1">
    <location>
        <begin position="56"/>
        <end position="79"/>
    </location>
</feature>
<comment type="caution">
    <text evidence="3">The sequence shown here is derived from an EMBL/GenBank/DDBJ whole genome shotgun (WGS) entry which is preliminary data.</text>
</comment>
<dbReference type="Proteomes" id="UP000032233">
    <property type="component" value="Unassembled WGS sequence"/>
</dbReference>
<dbReference type="OrthoDB" id="5431364at2"/>
<name>A0A0D2HTM7_9BACT</name>
<dbReference type="Gene3D" id="6.10.340.10">
    <property type="match status" value="1"/>
</dbReference>
<dbReference type="CDD" id="cd06225">
    <property type="entry name" value="HAMP"/>
    <property type="match status" value="1"/>
</dbReference>
<keyword evidence="4" id="KW-1185">Reference proteome</keyword>
<keyword evidence="1" id="KW-0812">Transmembrane</keyword>
<dbReference type="GO" id="GO:0007165">
    <property type="term" value="P:signal transduction"/>
    <property type="evidence" value="ECO:0007669"/>
    <property type="project" value="InterPro"/>
</dbReference>
<accession>A0A0D2HTM7</accession>
<proteinExistence type="predicted"/>
<feature type="domain" description="HAMP" evidence="2">
    <location>
        <begin position="84"/>
        <end position="136"/>
    </location>
</feature>
<protein>
    <recommendedName>
        <fullName evidence="2">HAMP domain-containing protein</fullName>
    </recommendedName>
</protein>
<dbReference type="PROSITE" id="PS50885">
    <property type="entry name" value="HAMP"/>
    <property type="match status" value="1"/>
</dbReference>
<dbReference type="RefSeq" id="WP_044348656.1">
    <property type="nucleotide sequence ID" value="NZ_AZAC01000014.1"/>
</dbReference>
<dbReference type="Pfam" id="PF00672">
    <property type="entry name" value="HAMP"/>
    <property type="match status" value="1"/>
</dbReference>
<dbReference type="EMBL" id="AZAC01000014">
    <property type="protein sequence ID" value="KIX13848.1"/>
    <property type="molecule type" value="Genomic_DNA"/>
</dbReference>
<evidence type="ECO:0000259" key="2">
    <source>
        <dbReference type="PROSITE" id="PS50885"/>
    </source>
</evidence>
<dbReference type="SUPFAM" id="SSF158472">
    <property type="entry name" value="HAMP domain-like"/>
    <property type="match status" value="1"/>
</dbReference>
<evidence type="ECO:0000313" key="3">
    <source>
        <dbReference type="EMBL" id="KIX13848.1"/>
    </source>
</evidence>
<sequence length="175" mass="19699">MSSHTPARRVKRIAHKEFQTSYIANYLVGAVTVMLAAGFSLTILTLFYNEYGFSDLFWYLAALDGIILLGILLMLYWAALISSHRAAGPLYRFSRAMGQAAQGDLSQRLVLRKKDQLKDLAEEFNSMTQCLASRLNEIDCRIEELQAKAANSGASPELMDELKELRNNLHSSFRC</sequence>
<dbReference type="InterPro" id="IPR003660">
    <property type="entry name" value="HAMP_dom"/>
</dbReference>
<evidence type="ECO:0000313" key="4">
    <source>
        <dbReference type="Proteomes" id="UP000032233"/>
    </source>
</evidence>
<gene>
    <name evidence="3" type="ORF">X474_11260</name>
</gene>
<organism evidence="3 4">
    <name type="scientific">Dethiosulfatarculus sandiegensis</name>
    <dbReference type="NCBI Taxonomy" id="1429043"/>
    <lineage>
        <taxon>Bacteria</taxon>
        <taxon>Pseudomonadati</taxon>
        <taxon>Thermodesulfobacteriota</taxon>
        <taxon>Desulfarculia</taxon>
        <taxon>Desulfarculales</taxon>
        <taxon>Desulfarculaceae</taxon>
        <taxon>Dethiosulfatarculus</taxon>
    </lineage>
</organism>